<evidence type="ECO:0000256" key="2">
    <source>
        <dbReference type="SAM" id="Phobius"/>
    </source>
</evidence>
<feature type="transmembrane region" description="Helical" evidence="2">
    <location>
        <begin position="144"/>
        <end position="162"/>
    </location>
</feature>
<gene>
    <name evidence="3" type="ORF">JX265_003846</name>
</gene>
<reference evidence="3" key="1">
    <citation type="submission" date="2021-03" db="EMBL/GenBank/DDBJ databases">
        <title>Revisited historic fungal species revealed as producer of novel bioactive compounds through whole genome sequencing and comparative genomics.</title>
        <authorList>
            <person name="Vignolle G.A."/>
            <person name="Hochenegger N."/>
            <person name="Mach R.L."/>
            <person name="Mach-Aigner A.R."/>
            <person name="Javad Rahimi M."/>
            <person name="Salim K.A."/>
            <person name="Chan C.M."/>
            <person name="Lim L.B.L."/>
            <person name="Cai F."/>
            <person name="Druzhinina I.S."/>
            <person name="U'Ren J.M."/>
            <person name="Derntl C."/>
        </authorList>
    </citation>
    <scope>NUCLEOTIDE SEQUENCE</scope>
    <source>
        <strain evidence="3">TUCIM 5799</strain>
    </source>
</reference>
<keyword evidence="2" id="KW-0812">Transmembrane</keyword>
<sequence>MDGGTEGALPQKKDGFLIPPWYEYQTPNLYDLNIASIIWGFSLACAVFTLKKAIRQSWRSYKRGKIRNPYIVMVWAEWTVCVVISVVVWLFLSPSSSVLPSFWLYFGLLCLWVIQIQCILQIIINRVRLLMTDQRRADHLKWTVAIFIGLINISVFIIWIPARLQISQKWIGINNWWDRVEKALFGAVDIGLNLYFVYLIRSRLIANGLTKYQKLFRFNMMMSFISMSLDVLLIGVMSLPSNTIYLQFHPLVYLVKLHIEMNIAELIVKVVKATNHLNEYGTERQGVHITPPGGGAHPSHRLAGGNIHRSSGKKVTPLSGDLEDWDTPSGSGNKSRAEEEAFDQGPLMEDGAGGQGDDHTINCADEGVAQCEETAVEAPGDKSEGNSNCTSTNVLASKE</sequence>
<feature type="transmembrane region" description="Helical" evidence="2">
    <location>
        <begin position="70"/>
        <end position="91"/>
    </location>
</feature>
<evidence type="ECO:0008006" key="5">
    <source>
        <dbReference type="Google" id="ProtNLM"/>
    </source>
</evidence>
<keyword evidence="2" id="KW-1133">Transmembrane helix</keyword>
<feature type="transmembrane region" description="Helical" evidence="2">
    <location>
        <begin position="182"/>
        <end position="200"/>
    </location>
</feature>
<evidence type="ECO:0000313" key="4">
    <source>
        <dbReference type="Proteomes" id="UP000829685"/>
    </source>
</evidence>
<dbReference type="AlphaFoldDB" id="A0A9Q0ANV9"/>
<keyword evidence="4" id="KW-1185">Reference proteome</keyword>
<dbReference type="Proteomes" id="UP000829685">
    <property type="component" value="Unassembled WGS sequence"/>
</dbReference>
<feature type="transmembrane region" description="Helical" evidence="2">
    <location>
        <begin position="103"/>
        <end position="124"/>
    </location>
</feature>
<proteinExistence type="predicted"/>
<feature type="region of interest" description="Disordered" evidence="1">
    <location>
        <begin position="291"/>
        <end position="361"/>
    </location>
</feature>
<name>A0A9Q0ANV9_9PEZI</name>
<accession>A0A9Q0ANV9</accession>
<feature type="compositionally biased region" description="Polar residues" evidence="1">
    <location>
        <begin position="385"/>
        <end position="399"/>
    </location>
</feature>
<keyword evidence="2" id="KW-0472">Membrane</keyword>
<feature type="transmembrane region" description="Helical" evidence="2">
    <location>
        <begin position="221"/>
        <end position="239"/>
    </location>
</feature>
<evidence type="ECO:0000313" key="3">
    <source>
        <dbReference type="EMBL" id="KAI1876320.1"/>
    </source>
</evidence>
<organism evidence="3 4">
    <name type="scientific">Neoarthrinium moseri</name>
    <dbReference type="NCBI Taxonomy" id="1658444"/>
    <lineage>
        <taxon>Eukaryota</taxon>
        <taxon>Fungi</taxon>
        <taxon>Dikarya</taxon>
        <taxon>Ascomycota</taxon>
        <taxon>Pezizomycotina</taxon>
        <taxon>Sordariomycetes</taxon>
        <taxon>Xylariomycetidae</taxon>
        <taxon>Amphisphaeriales</taxon>
        <taxon>Apiosporaceae</taxon>
        <taxon>Neoarthrinium</taxon>
    </lineage>
</organism>
<feature type="region of interest" description="Disordered" evidence="1">
    <location>
        <begin position="374"/>
        <end position="399"/>
    </location>
</feature>
<protein>
    <recommendedName>
        <fullName evidence="5">Transmembrane protein</fullName>
    </recommendedName>
</protein>
<comment type="caution">
    <text evidence="3">The sequence shown here is derived from an EMBL/GenBank/DDBJ whole genome shotgun (WGS) entry which is preliminary data.</text>
</comment>
<dbReference type="PANTHER" id="PTHR35179">
    <property type="entry name" value="PROTEIN CBG02620"/>
    <property type="match status" value="1"/>
</dbReference>
<feature type="transmembrane region" description="Helical" evidence="2">
    <location>
        <begin position="29"/>
        <end position="50"/>
    </location>
</feature>
<evidence type="ECO:0000256" key="1">
    <source>
        <dbReference type="SAM" id="MobiDB-lite"/>
    </source>
</evidence>
<dbReference type="PANTHER" id="PTHR35179:SF1">
    <property type="entry name" value="INTEGRAL MEMBRANE PROTEIN"/>
    <property type="match status" value="1"/>
</dbReference>
<dbReference type="EMBL" id="JAFIMR010000007">
    <property type="protein sequence ID" value="KAI1876320.1"/>
    <property type="molecule type" value="Genomic_DNA"/>
</dbReference>